<feature type="domain" description="Xylanolytic transcriptional activator regulatory" evidence="3">
    <location>
        <begin position="389"/>
        <end position="462"/>
    </location>
</feature>
<dbReference type="EMBL" id="JAPQKI010000009">
    <property type="protein sequence ID" value="KAJ5089282.1"/>
    <property type="molecule type" value="Genomic_DNA"/>
</dbReference>
<dbReference type="GO" id="GO:0006351">
    <property type="term" value="P:DNA-templated transcription"/>
    <property type="evidence" value="ECO:0007669"/>
    <property type="project" value="InterPro"/>
</dbReference>
<dbReference type="Proteomes" id="UP001149074">
    <property type="component" value="Unassembled WGS sequence"/>
</dbReference>
<feature type="compositionally biased region" description="Polar residues" evidence="2">
    <location>
        <begin position="229"/>
        <end position="239"/>
    </location>
</feature>
<dbReference type="InterPro" id="IPR007219">
    <property type="entry name" value="XnlR_reg_dom"/>
</dbReference>
<dbReference type="CDD" id="cd12148">
    <property type="entry name" value="fungal_TF_MHR"/>
    <property type="match status" value="1"/>
</dbReference>
<keyword evidence="1" id="KW-0539">Nucleus</keyword>
<evidence type="ECO:0000313" key="5">
    <source>
        <dbReference type="Proteomes" id="UP001149074"/>
    </source>
</evidence>
<proteinExistence type="predicted"/>
<evidence type="ECO:0000256" key="1">
    <source>
        <dbReference type="ARBA" id="ARBA00023242"/>
    </source>
</evidence>
<feature type="region of interest" description="Disordered" evidence="2">
    <location>
        <begin position="212"/>
        <end position="239"/>
    </location>
</feature>
<sequence length="881" mass="97076">MSSIHFPTWAEQQSLFKLSCADAETCHQLSSVKALSLHLPRQEDFIGAMFVVHANPVDRERQSAPETSLGAGIVERRASSVATLMAKEKSPSVHNPRSQLASLSAKVQAYEDVISKLSNRFGVSDEQLVNIALAVDSASDLALDADADGSGQRKLTSEPPPSHPSFDATLDQVDHTEEDFNRDEVARSTGYIGKSSEITWLQKLSKEVNNENEGWPCSMSNADDENALPSPTLTPLPENSSDPLMASLNYYLDDLEVPNSEKVDPNVVPSKDAATKLLNAYLTSVHPSFPIIGISTFVSQFQVYFSQPSLKPGNKWLAILNLIFAIAAKHAQLTDADWKEDEDDHGVYFTRARMLSLENQSLHHPDLQQLQVEGLACFYMIAFSHINRAWKLCGSAVRGALALGLHLRNVGSCTSDTSKEIRYRVWWSLYTVEHLLTVITGRPSCITDSSCTTPLPKPFDESEFQKEEVSHLISTVGRSTSSPLERITLNSSTANLDSGGDSDTNDESAEADIKITRAEYLKSLPPCMSLYFLQLTSLTTIAKRMTVKLYSPESQQAPWASIEFTIQSLMLEIDSWFMNLPSAYDFTSTQTSQCPLGQRMGLAFLFYSTKIGITRPCLCRLDSSRSDGDKAYEFCSKTAAECVESACHMLTLFPDSLDAALLHRISPWWCTLHYLMQSTTVLLLELAFKAQHVPEKATMVSKAATKALSWLSTLSKTNPACERAWRLCDGFLRRLAPHFCINISELSENEESSASSILDAPDLGEAALILDDQAMNHLPFDTSTTLPSTTAAGSIAADMDSIACSPMDQSGTPLGISAPYRLEPPDLLDSFIKPEKSLSGRSSYDEYFPYDPTTGQITGSFFPTESNLDLDLGYFWGDPVY</sequence>
<dbReference type="GeneID" id="81359437"/>
<protein>
    <recommendedName>
        <fullName evidence="3">Xylanolytic transcriptional activator regulatory domain-containing protein</fullName>
    </recommendedName>
</protein>
<organism evidence="4 5">
    <name type="scientific">Penicillium argentinense</name>
    <dbReference type="NCBI Taxonomy" id="1131581"/>
    <lineage>
        <taxon>Eukaryota</taxon>
        <taxon>Fungi</taxon>
        <taxon>Dikarya</taxon>
        <taxon>Ascomycota</taxon>
        <taxon>Pezizomycotina</taxon>
        <taxon>Eurotiomycetes</taxon>
        <taxon>Eurotiomycetidae</taxon>
        <taxon>Eurotiales</taxon>
        <taxon>Aspergillaceae</taxon>
        <taxon>Penicillium</taxon>
    </lineage>
</organism>
<dbReference type="OrthoDB" id="5296287at2759"/>
<dbReference type="InterPro" id="IPR053230">
    <property type="entry name" value="Trans_reg_galc"/>
</dbReference>
<feature type="region of interest" description="Disordered" evidence="2">
    <location>
        <begin position="144"/>
        <end position="167"/>
    </location>
</feature>
<reference evidence="4" key="2">
    <citation type="journal article" date="2023" name="IMA Fungus">
        <title>Comparative genomic study of the Penicillium genus elucidates a diverse pangenome and 15 lateral gene transfer events.</title>
        <authorList>
            <person name="Petersen C."/>
            <person name="Sorensen T."/>
            <person name="Nielsen M.R."/>
            <person name="Sondergaard T.E."/>
            <person name="Sorensen J.L."/>
            <person name="Fitzpatrick D.A."/>
            <person name="Frisvad J.C."/>
            <person name="Nielsen K.L."/>
        </authorList>
    </citation>
    <scope>NUCLEOTIDE SEQUENCE</scope>
    <source>
        <strain evidence="4">IBT 30761</strain>
    </source>
</reference>
<evidence type="ECO:0000313" key="4">
    <source>
        <dbReference type="EMBL" id="KAJ5089282.1"/>
    </source>
</evidence>
<name>A0A9W9K223_9EURO</name>
<gene>
    <name evidence="4" type="ORF">N7532_007966</name>
</gene>
<dbReference type="Pfam" id="PF04082">
    <property type="entry name" value="Fungal_trans"/>
    <property type="match status" value="1"/>
</dbReference>
<evidence type="ECO:0000259" key="3">
    <source>
        <dbReference type="SMART" id="SM00906"/>
    </source>
</evidence>
<accession>A0A9W9K223</accession>
<keyword evidence="5" id="KW-1185">Reference proteome</keyword>
<dbReference type="PANTHER" id="PTHR47654:SF3">
    <property type="entry name" value="ZN(II)2CYS6 TRANSCRIPTION FACTOR (EUROFUNG)"/>
    <property type="match status" value="1"/>
</dbReference>
<dbReference type="GO" id="GO:0003677">
    <property type="term" value="F:DNA binding"/>
    <property type="evidence" value="ECO:0007669"/>
    <property type="project" value="InterPro"/>
</dbReference>
<dbReference type="PANTHER" id="PTHR47654">
    <property type="entry name" value="ZN(II)2CYS6 TRANSCRIPTION FACTOR (EUROFUNG)-RELATED"/>
    <property type="match status" value="1"/>
</dbReference>
<dbReference type="SMART" id="SM00906">
    <property type="entry name" value="Fungal_trans"/>
    <property type="match status" value="1"/>
</dbReference>
<reference evidence="4" key="1">
    <citation type="submission" date="2022-11" db="EMBL/GenBank/DDBJ databases">
        <authorList>
            <person name="Petersen C."/>
        </authorList>
    </citation>
    <scope>NUCLEOTIDE SEQUENCE</scope>
    <source>
        <strain evidence="4">IBT 30761</strain>
    </source>
</reference>
<dbReference type="RefSeq" id="XP_056471264.1">
    <property type="nucleotide sequence ID" value="XM_056620458.1"/>
</dbReference>
<comment type="caution">
    <text evidence="4">The sequence shown here is derived from an EMBL/GenBank/DDBJ whole genome shotgun (WGS) entry which is preliminary data.</text>
</comment>
<dbReference type="GO" id="GO:0008270">
    <property type="term" value="F:zinc ion binding"/>
    <property type="evidence" value="ECO:0007669"/>
    <property type="project" value="InterPro"/>
</dbReference>
<dbReference type="AlphaFoldDB" id="A0A9W9K223"/>
<evidence type="ECO:0000256" key="2">
    <source>
        <dbReference type="SAM" id="MobiDB-lite"/>
    </source>
</evidence>